<feature type="compositionally biased region" description="Basic and acidic residues" evidence="5">
    <location>
        <begin position="612"/>
        <end position="623"/>
    </location>
</feature>
<proteinExistence type="inferred from homology"/>
<evidence type="ECO:0000313" key="7">
    <source>
        <dbReference type="Proteomes" id="UP000746612"/>
    </source>
</evidence>
<dbReference type="AlphaFoldDB" id="A0A8H3JYL2"/>
<evidence type="ECO:0000256" key="1">
    <source>
        <dbReference type="ARBA" id="ARBA00004123"/>
    </source>
</evidence>
<feature type="compositionally biased region" description="Pro residues" evidence="5">
    <location>
        <begin position="495"/>
        <end position="505"/>
    </location>
</feature>
<feature type="region of interest" description="Disordered" evidence="5">
    <location>
        <begin position="84"/>
        <end position="184"/>
    </location>
</feature>
<gene>
    <name evidence="6" type="ORF">MDCFG202_LOCUS260001</name>
</gene>
<dbReference type="Proteomes" id="UP000746612">
    <property type="component" value="Unassembled WGS sequence"/>
</dbReference>
<dbReference type="InterPro" id="IPR000232">
    <property type="entry name" value="HSF_DNA-bd"/>
</dbReference>
<evidence type="ECO:0000256" key="4">
    <source>
        <dbReference type="RuleBase" id="RU004020"/>
    </source>
</evidence>
<dbReference type="GO" id="GO:0003700">
    <property type="term" value="F:DNA-binding transcription factor activity"/>
    <property type="evidence" value="ECO:0007669"/>
    <property type="project" value="InterPro"/>
</dbReference>
<name>A0A8H3JYL2_GIBZA</name>
<evidence type="ECO:0000256" key="2">
    <source>
        <dbReference type="ARBA" id="ARBA00023125"/>
    </source>
</evidence>
<evidence type="ECO:0000313" key="6">
    <source>
        <dbReference type="EMBL" id="CAG1985492.1"/>
    </source>
</evidence>
<feature type="compositionally biased region" description="Low complexity" evidence="5">
    <location>
        <begin position="480"/>
        <end position="491"/>
    </location>
</feature>
<sequence>SLHPHWARAHPPPCYLLDLAFIYLCTPSFNPRFLPFLPAARFFLYPLFLQEQAFSNLTLALSVPDPSCRLTIMATAHMAVRTDTFPHSTSRSHSHSHQSMGARIIPIPTPTIKMSPPSNGDPMEITSPAPSSNGNHNSDSEANGNGQSNDRPKNSPAPDSNTVTSNSVNNSNSMPAPPPAAAAVHQPKIVQTAFIHKLYNMLEDPNIQHLISWSASAESFVMSPSADFSKVLSQYFKHTNISSFVRQLNMYGFHKERDVFHTGNPDTTLWEFKHGNGNFKRGDLVGLREIKRRASRHALVHRESNYTKPVTSQPGTPAEPVPLPPDSADARLLNIEHTLFDLSNRLQRSEENAHYMHVKNQAAMETMNRLLHFNQELSRTMLSIVPAESPISRDVIALQGEIQRQVDVLRTIEEPPQEPPYTGRQQYFAGVENAPVSPRQLAQDDQRRGPTLNVPSARSQNFYKPPVPSNLSAGTRRQYGSISGGSTTQSSPLRTAPPPPPPAPHPLSNVETVPGPGSLARRHTAADIRAHGWQPTPSPFASGAPSGAWPPSPSRAAPEEQRIRDSLSTYSLQNASQAHPHSRPTTPPPPFVNGLGGGSDTFGGWSWGSAGRENKNLSVKDHSAPTTRRGSMAHILNPSDTAERSDEDEDPRGDDDRKRKRMQ</sequence>
<dbReference type="InterPro" id="IPR036388">
    <property type="entry name" value="WH-like_DNA-bd_sf"/>
</dbReference>
<reference evidence="6" key="1">
    <citation type="submission" date="2021-03" db="EMBL/GenBank/DDBJ databases">
        <authorList>
            <person name="Alouane T."/>
            <person name="Langin T."/>
            <person name="Bonhomme L."/>
        </authorList>
    </citation>
    <scope>NUCLEOTIDE SEQUENCE</scope>
    <source>
        <strain evidence="6">MDC_Fg202</strain>
    </source>
</reference>
<dbReference type="EMBL" id="CAJPIJ010000134">
    <property type="protein sequence ID" value="CAG1985492.1"/>
    <property type="molecule type" value="Genomic_DNA"/>
</dbReference>
<dbReference type="GO" id="GO:0043565">
    <property type="term" value="F:sequence-specific DNA binding"/>
    <property type="evidence" value="ECO:0007669"/>
    <property type="project" value="InterPro"/>
</dbReference>
<dbReference type="Pfam" id="PF00447">
    <property type="entry name" value="HSF_DNA-bind"/>
    <property type="match status" value="1"/>
</dbReference>
<dbReference type="PANTHER" id="PTHR10015:SF396">
    <property type="entry name" value="FLOCCULATION SUPPRESSION PROTEIN"/>
    <property type="match status" value="1"/>
</dbReference>
<feature type="non-terminal residue" evidence="6">
    <location>
        <position position="663"/>
    </location>
</feature>
<keyword evidence="3" id="KW-0539">Nucleus</keyword>
<feature type="compositionally biased region" description="Low complexity" evidence="5">
    <location>
        <begin position="158"/>
        <end position="174"/>
    </location>
</feature>
<comment type="caution">
    <text evidence="6">The sequence shown here is derived from an EMBL/GenBank/DDBJ whole genome shotgun (WGS) entry which is preliminary data.</text>
</comment>
<organism evidence="6 7">
    <name type="scientific">Gibberella zeae</name>
    <name type="common">Wheat head blight fungus</name>
    <name type="synonym">Fusarium graminearum</name>
    <dbReference type="NCBI Taxonomy" id="5518"/>
    <lineage>
        <taxon>Eukaryota</taxon>
        <taxon>Fungi</taxon>
        <taxon>Dikarya</taxon>
        <taxon>Ascomycota</taxon>
        <taxon>Pezizomycotina</taxon>
        <taxon>Sordariomycetes</taxon>
        <taxon>Hypocreomycetidae</taxon>
        <taxon>Hypocreales</taxon>
        <taxon>Nectriaceae</taxon>
        <taxon>Fusarium</taxon>
    </lineage>
</organism>
<feature type="non-terminal residue" evidence="6">
    <location>
        <position position="1"/>
    </location>
</feature>
<dbReference type="InterPro" id="IPR036390">
    <property type="entry name" value="WH_DNA-bd_sf"/>
</dbReference>
<dbReference type="PANTHER" id="PTHR10015">
    <property type="entry name" value="HEAT SHOCK TRANSCRIPTION FACTOR"/>
    <property type="match status" value="1"/>
</dbReference>
<comment type="similarity">
    <text evidence="4">Belongs to the HSF family.</text>
</comment>
<comment type="subcellular location">
    <subcellularLocation>
        <location evidence="1">Nucleus</location>
    </subcellularLocation>
</comment>
<feature type="region of interest" description="Disordered" evidence="5">
    <location>
        <begin position="531"/>
        <end position="663"/>
    </location>
</feature>
<dbReference type="SMART" id="SM00415">
    <property type="entry name" value="HSF"/>
    <property type="match status" value="1"/>
</dbReference>
<protein>
    <submittedName>
        <fullName evidence="6">Uncharacterized protein</fullName>
    </submittedName>
</protein>
<feature type="compositionally biased region" description="Polar residues" evidence="5">
    <location>
        <begin position="453"/>
        <end position="462"/>
    </location>
</feature>
<feature type="compositionally biased region" description="Polar residues" evidence="5">
    <location>
        <begin position="566"/>
        <end position="579"/>
    </location>
</feature>
<evidence type="ECO:0000256" key="5">
    <source>
        <dbReference type="SAM" id="MobiDB-lite"/>
    </source>
</evidence>
<dbReference type="SUPFAM" id="SSF46785">
    <property type="entry name" value="Winged helix' DNA-binding domain"/>
    <property type="match status" value="1"/>
</dbReference>
<keyword evidence="2" id="KW-0238">DNA-binding</keyword>
<evidence type="ECO:0000256" key="3">
    <source>
        <dbReference type="ARBA" id="ARBA00023242"/>
    </source>
</evidence>
<dbReference type="GO" id="GO:0005634">
    <property type="term" value="C:nucleus"/>
    <property type="evidence" value="ECO:0007669"/>
    <property type="project" value="UniProtKB-SubCell"/>
</dbReference>
<dbReference type="PRINTS" id="PR00056">
    <property type="entry name" value="HSFDOMAIN"/>
</dbReference>
<accession>A0A8H3JYL2</accession>
<dbReference type="FunFam" id="1.10.10.10:FF:000229">
    <property type="entry name" value="HSF-type DNA-binding domain protein"/>
    <property type="match status" value="1"/>
</dbReference>
<feature type="region of interest" description="Disordered" evidence="5">
    <location>
        <begin position="437"/>
        <end position="519"/>
    </location>
</feature>
<dbReference type="Gene3D" id="1.10.10.10">
    <property type="entry name" value="Winged helix-like DNA-binding domain superfamily/Winged helix DNA-binding domain"/>
    <property type="match status" value="1"/>
</dbReference>
<feature type="compositionally biased region" description="Polar residues" evidence="5">
    <location>
        <begin position="128"/>
        <end position="149"/>
    </location>
</feature>